<dbReference type="RefSeq" id="WP_105191835.1">
    <property type="nucleotide sequence ID" value="NZ_PSZM01000046.1"/>
</dbReference>
<accession>A0A2S8A749</accession>
<gene>
    <name evidence="1" type="ORF">C4S77_10830</name>
</gene>
<reference evidence="1 2" key="1">
    <citation type="submission" date="2018-02" db="EMBL/GenBank/DDBJ databases">
        <title>Genome sequences of Apibacter spp., gut symbionts of Asian honey bees.</title>
        <authorList>
            <person name="Kwong W.K."/>
            <person name="Steele M.I."/>
            <person name="Moran N.A."/>
        </authorList>
    </citation>
    <scope>NUCLEOTIDE SEQUENCE [LARGE SCALE GENOMIC DNA]</scope>
    <source>
        <strain evidence="2">wkB301</strain>
    </source>
</reference>
<dbReference type="SUPFAM" id="SSF47336">
    <property type="entry name" value="ACP-like"/>
    <property type="match status" value="1"/>
</dbReference>
<dbReference type="AlphaFoldDB" id="A0A2S8A749"/>
<evidence type="ECO:0000313" key="2">
    <source>
        <dbReference type="Proteomes" id="UP000238042"/>
    </source>
</evidence>
<keyword evidence="2" id="KW-1185">Reference proteome</keyword>
<dbReference type="InterPro" id="IPR036736">
    <property type="entry name" value="ACP-like_sf"/>
</dbReference>
<dbReference type="Proteomes" id="UP000238042">
    <property type="component" value="Unassembled WGS sequence"/>
</dbReference>
<dbReference type="OrthoDB" id="709891at2"/>
<comment type="caution">
    <text evidence="1">The sequence shown here is derived from an EMBL/GenBank/DDBJ whole genome shotgun (WGS) entry which is preliminary data.</text>
</comment>
<evidence type="ECO:0000313" key="1">
    <source>
        <dbReference type="EMBL" id="PQL90383.1"/>
    </source>
</evidence>
<name>A0A2S8A749_9FLAO</name>
<proteinExistence type="predicted"/>
<organism evidence="1 2">
    <name type="scientific">Apibacter adventoris</name>
    <dbReference type="NCBI Taxonomy" id="1679466"/>
    <lineage>
        <taxon>Bacteria</taxon>
        <taxon>Pseudomonadati</taxon>
        <taxon>Bacteroidota</taxon>
        <taxon>Flavobacteriia</taxon>
        <taxon>Flavobacteriales</taxon>
        <taxon>Weeksellaceae</taxon>
        <taxon>Apibacter</taxon>
    </lineage>
</organism>
<dbReference type="EMBL" id="PSZM01000046">
    <property type="protein sequence ID" value="PQL90383.1"/>
    <property type="molecule type" value="Genomic_DNA"/>
</dbReference>
<protein>
    <submittedName>
        <fullName evidence="1">Acyl carrier protein</fullName>
    </submittedName>
</protein>
<sequence>MDSIELQKQKKEVFELLKKFITEVLGEDIVDELEITEYSTFTKDLEMDSIEIVALAEKVKNYYNDDMDFNGWVATLDMDQLINLRIIDIINFIIDATNKDK</sequence>
<dbReference type="Gene3D" id="1.10.1200.10">
    <property type="entry name" value="ACP-like"/>
    <property type="match status" value="1"/>
</dbReference>